<dbReference type="InterPro" id="IPR014876">
    <property type="entry name" value="DEK_C"/>
</dbReference>
<sequence>MTQPKFALALTVLPLPPSTLSSRSLFLSRTVPLSRISRLSSLTGREHAPSCAAELCAELAFLTSSVEAGGADTLIPNSVLKAAIGTTALAPPSVEAARQAVLRTMPPAAAKSMRTTARHATVMAASTSNSFYSSPASTSSYGSASKITTAEDEAKEEAPWRRMVASETKMMKQPNWVFVEKESVTDLREQILQLIEHDCHNQEEKSRAELLEKLKSCKRDTLIELCRSFDVIGSRANRKEELVLFLMEFIKDHCSGDGINSDKKFKKRRRVKEDENLSTGKPSKKKKREGEEEADERKGVEDRGKHSDCDLMDNKYSCADSKNGFPNEQTNFEPSERINDSVSENLDGASLSEAPIPTDEQVIIITPPTKFVTAAAGDGTDVKALKRKMSYITKKKATPKEDCKVKLCGKQESKGDTKPRKQAIKPSKDELREAVFLILDTADFATMTFGDVVKEVDKYFGKDLFERKPLIRCLIEEELFRLADEAEKKELEESEAAEAKARAEQAAKEMAQVQTVESGINRQNVLQAGRNSNTKGSLKNANDSTNKTCIGGGASVESAFKRNSCYAAEGSEGHKADTDAKNKNITKDGNGEKVALAPIANSDCTSQLQDSNNVEAEMMKNNDVETQEGSKGGNVKGASNGEDDTEDGRNEKNKSGNVDSNAEAVNCCEAEESVNHGNNERVEHTEDDKAHEANPNENSANVEIHGDGDGEAKESDINAEQSQADGGSNNKAEDAEHNENTKVDGANSSKNGTAENGKTDVDVKGNSDGTAEGSPA</sequence>
<keyword evidence="2" id="KW-0156">Chromatin regulator</keyword>
<feature type="domain" description="DEK-C" evidence="6">
    <location>
        <begin position="425"/>
        <end position="480"/>
    </location>
</feature>
<feature type="compositionally biased region" description="Polar residues" evidence="5">
    <location>
        <begin position="746"/>
        <end position="756"/>
    </location>
</feature>
<evidence type="ECO:0000313" key="8">
    <source>
        <dbReference type="Proteomes" id="UP000604825"/>
    </source>
</evidence>
<dbReference type="SUPFAM" id="SSF109715">
    <property type="entry name" value="DEK C-terminal domain"/>
    <property type="match status" value="1"/>
</dbReference>
<evidence type="ECO:0000256" key="1">
    <source>
        <dbReference type="ARBA" id="ARBA00004123"/>
    </source>
</evidence>
<name>A0A811MPF3_9POAL</name>
<feature type="compositionally biased region" description="Basic and acidic residues" evidence="5">
    <location>
        <begin position="571"/>
        <end position="589"/>
    </location>
</feature>
<organism evidence="7 8">
    <name type="scientific">Miscanthus lutarioriparius</name>
    <dbReference type="NCBI Taxonomy" id="422564"/>
    <lineage>
        <taxon>Eukaryota</taxon>
        <taxon>Viridiplantae</taxon>
        <taxon>Streptophyta</taxon>
        <taxon>Embryophyta</taxon>
        <taxon>Tracheophyta</taxon>
        <taxon>Spermatophyta</taxon>
        <taxon>Magnoliopsida</taxon>
        <taxon>Liliopsida</taxon>
        <taxon>Poales</taxon>
        <taxon>Poaceae</taxon>
        <taxon>PACMAD clade</taxon>
        <taxon>Panicoideae</taxon>
        <taxon>Andropogonodae</taxon>
        <taxon>Andropogoneae</taxon>
        <taxon>Saccharinae</taxon>
        <taxon>Miscanthus</taxon>
    </lineage>
</organism>
<keyword evidence="4" id="KW-0539">Nucleus</keyword>
<evidence type="ECO:0000256" key="3">
    <source>
        <dbReference type="ARBA" id="ARBA00023125"/>
    </source>
</evidence>
<keyword evidence="8" id="KW-1185">Reference proteome</keyword>
<dbReference type="AlphaFoldDB" id="A0A811MPF3"/>
<dbReference type="GO" id="GO:0005634">
    <property type="term" value="C:nucleus"/>
    <property type="evidence" value="ECO:0007669"/>
    <property type="project" value="UniProtKB-SubCell"/>
</dbReference>
<dbReference type="OrthoDB" id="647006at2759"/>
<keyword evidence="3" id="KW-0238">DNA-binding</keyword>
<proteinExistence type="predicted"/>
<dbReference type="PROSITE" id="PS51998">
    <property type="entry name" value="DEK_C"/>
    <property type="match status" value="1"/>
</dbReference>
<feature type="compositionally biased region" description="Basic and acidic residues" evidence="5">
    <location>
        <begin position="731"/>
        <end position="742"/>
    </location>
</feature>
<dbReference type="GO" id="GO:0003677">
    <property type="term" value="F:DNA binding"/>
    <property type="evidence" value="ECO:0007669"/>
    <property type="project" value="UniProtKB-KW"/>
</dbReference>
<dbReference type="Gene3D" id="1.10.10.60">
    <property type="entry name" value="Homeodomain-like"/>
    <property type="match status" value="1"/>
</dbReference>
<dbReference type="PANTHER" id="PTHR13468">
    <property type="entry name" value="DEK PROTEIN"/>
    <property type="match status" value="1"/>
</dbReference>
<evidence type="ECO:0000259" key="6">
    <source>
        <dbReference type="PROSITE" id="PS51998"/>
    </source>
</evidence>
<dbReference type="EMBL" id="CAJGYO010000002">
    <property type="protein sequence ID" value="CAD6211521.1"/>
    <property type="molecule type" value="Genomic_DNA"/>
</dbReference>
<dbReference type="PANTHER" id="PTHR13468:SF7">
    <property type="entry name" value="OS03G0412900 PROTEIN"/>
    <property type="match status" value="1"/>
</dbReference>
<evidence type="ECO:0000256" key="5">
    <source>
        <dbReference type="SAM" id="MobiDB-lite"/>
    </source>
</evidence>
<dbReference type="Pfam" id="PF08766">
    <property type="entry name" value="DEK_C"/>
    <property type="match status" value="1"/>
</dbReference>
<feature type="region of interest" description="Disordered" evidence="5">
    <location>
        <begin position="619"/>
        <end position="776"/>
    </location>
</feature>
<evidence type="ECO:0000256" key="4">
    <source>
        <dbReference type="ARBA" id="ARBA00023242"/>
    </source>
</evidence>
<feature type="region of interest" description="Disordered" evidence="5">
    <location>
        <begin position="265"/>
        <end position="308"/>
    </location>
</feature>
<dbReference type="GO" id="GO:2000779">
    <property type="term" value="P:regulation of double-strand break repair"/>
    <property type="evidence" value="ECO:0007669"/>
    <property type="project" value="TreeGrafter"/>
</dbReference>
<gene>
    <name evidence="7" type="ORF">NCGR_LOCUS7483</name>
</gene>
<protein>
    <recommendedName>
        <fullName evidence="6">DEK-C domain-containing protein</fullName>
    </recommendedName>
</protein>
<dbReference type="InterPro" id="IPR044198">
    <property type="entry name" value="DEK"/>
</dbReference>
<evidence type="ECO:0000256" key="2">
    <source>
        <dbReference type="ARBA" id="ARBA00022853"/>
    </source>
</evidence>
<dbReference type="FunFam" id="1.10.10.60:FF:000467">
    <property type="entry name" value="Os03g0412900 protein"/>
    <property type="match status" value="1"/>
</dbReference>
<dbReference type="Proteomes" id="UP000604825">
    <property type="component" value="Unassembled WGS sequence"/>
</dbReference>
<feature type="compositionally biased region" description="Polar residues" evidence="5">
    <location>
        <begin position="718"/>
        <end position="730"/>
    </location>
</feature>
<dbReference type="GO" id="GO:0006325">
    <property type="term" value="P:chromatin organization"/>
    <property type="evidence" value="ECO:0007669"/>
    <property type="project" value="UniProtKB-KW"/>
</dbReference>
<feature type="region of interest" description="Disordered" evidence="5">
    <location>
        <begin position="569"/>
        <end position="589"/>
    </location>
</feature>
<reference evidence="7" key="1">
    <citation type="submission" date="2020-10" db="EMBL/GenBank/DDBJ databases">
        <authorList>
            <person name="Han B."/>
            <person name="Lu T."/>
            <person name="Zhao Q."/>
            <person name="Huang X."/>
            <person name="Zhao Y."/>
        </authorList>
    </citation>
    <scope>NUCLEOTIDE SEQUENCE</scope>
</reference>
<feature type="compositionally biased region" description="Basic and acidic residues" evidence="5">
    <location>
        <begin position="704"/>
        <end position="716"/>
    </location>
</feature>
<feature type="compositionally biased region" description="Basic and acidic residues" evidence="5">
    <location>
        <begin position="678"/>
        <end position="694"/>
    </location>
</feature>
<feature type="compositionally biased region" description="Basic and acidic residues" evidence="5">
    <location>
        <begin position="295"/>
        <end position="308"/>
    </location>
</feature>
<accession>A0A811MPF3</accession>
<comment type="subcellular location">
    <subcellularLocation>
        <location evidence="1">Nucleus</location>
    </subcellularLocation>
</comment>
<comment type="caution">
    <text evidence="7">The sequence shown here is derived from an EMBL/GenBank/DDBJ whole genome shotgun (WGS) entry which is preliminary data.</text>
</comment>
<dbReference type="GO" id="GO:0042393">
    <property type="term" value="F:histone binding"/>
    <property type="evidence" value="ECO:0007669"/>
    <property type="project" value="TreeGrafter"/>
</dbReference>
<feature type="region of interest" description="Disordered" evidence="5">
    <location>
        <begin position="513"/>
        <end position="548"/>
    </location>
</feature>
<evidence type="ECO:0000313" key="7">
    <source>
        <dbReference type="EMBL" id="CAD6211521.1"/>
    </source>
</evidence>